<dbReference type="GO" id="GO:0061817">
    <property type="term" value="P:endoplasmic reticulum-plasma membrane tethering"/>
    <property type="evidence" value="ECO:0007669"/>
    <property type="project" value="InterPro"/>
</dbReference>
<dbReference type="SUPFAM" id="SSF49562">
    <property type="entry name" value="C2 domain (Calcium/lipid-binding domain, CaLB)"/>
    <property type="match status" value="2"/>
</dbReference>
<dbReference type="AlphaFoldDB" id="A0A1B6H4Y7"/>
<feature type="region of interest" description="Disordered" evidence="3">
    <location>
        <begin position="446"/>
        <end position="465"/>
    </location>
</feature>
<dbReference type="GO" id="GO:0006869">
    <property type="term" value="P:lipid transport"/>
    <property type="evidence" value="ECO:0007669"/>
    <property type="project" value="InterPro"/>
</dbReference>
<evidence type="ECO:0000313" key="5">
    <source>
        <dbReference type="EMBL" id="JAS69664.1"/>
    </source>
</evidence>
<dbReference type="PANTHER" id="PTHR45761">
    <property type="entry name" value="EXTENDED SYNAPTOTAGMIN-LIKE PROTEIN 2, ISOFORM C"/>
    <property type="match status" value="1"/>
</dbReference>
<evidence type="ECO:0000256" key="2">
    <source>
        <dbReference type="ARBA" id="ARBA00022989"/>
    </source>
</evidence>
<dbReference type="InterPro" id="IPR039010">
    <property type="entry name" value="Synaptotagmin_SMP"/>
</dbReference>
<proteinExistence type="predicted"/>
<dbReference type="EMBL" id="GECZ01000105">
    <property type="protein sequence ID" value="JAS69664.1"/>
    <property type="molecule type" value="Transcribed_RNA"/>
</dbReference>
<sequence>DKNTSRNEIVMDIDLSYAGDCDITFLVNSVKAGIKDFQINGLLRVVMKPLINQIPIVGGLQVYFLNKPSIDFNLIGVADFLDLPGFSGILRKVIMDQISSMVVLPNKYPIKLNENVEFSNILVTEPEGVLRIHLVEAKDLVKKDIGVLGRGKSDPYAIIRVGAQEFRTNTIQNSLNPKWDFWCEFVVTESIGQKIHINVWDYDEMPKDDETLGDMSFDISNITKYGNMDKWITLDNIKHGMIHLRISWLQFSTDISDLKLALQETKLIQVTNMSSALCIVYVDSAKNLPEPRVSSRPDPYVTLSIGRNKVQTQVLMRTRDPAYEKTFYFLINDPRSDILNFLVVDNKTEQDIGFLTYNVSKLLEKPQMEIRKQPFQLKQSGPDSKIILTMALRILKNSKRDETVAQLIRKDSSISDDSAISSQNSPMSKTNLKSTTNETIEFSVSEITSDSEAKESSVESESTTLLQRRASSQAISAGEFGLGRIQLTVRYSFQRQKLV</sequence>
<feature type="compositionally biased region" description="Polar residues" evidence="3">
    <location>
        <begin position="423"/>
        <end position="435"/>
    </location>
</feature>
<dbReference type="GO" id="GO:0005509">
    <property type="term" value="F:calcium ion binding"/>
    <property type="evidence" value="ECO:0007669"/>
    <property type="project" value="TreeGrafter"/>
</dbReference>
<dbReference type="InterPro" id="IPR035892">
    <property type="entry name" value="C2_domain_sf"/>
</dbReference>
<dbReference type="GO" id="GO:0031210">
    <property type="term" value="F:phosphatidylcholine binding"/>
    <property type="evidence" value="ECO:0007669"/>
    <property type="project" value="TreeGrafter"/>
</dbReference>
<dbReference type="GO" id="GO:0005789">
    <property type="term" value="C:endoplasmic reticulum membrane"/>
    <property type="evidence" value="ECO:0007669"/>
    <property type="project" value="TreeGrafter"/>
</dbReference>
<dbReference type="FunFam" id="2.60.40.150:FF:000155">
    <property type="entry name" value="extended synaptotagmin-2 isoform X1"/>
    <property type="match status" value="1"/>
</dbReference>
<reference evidence="5" key="1">
    <citation type="submission" date="2015-11" db="EMBL/GenBank/DDBJ databases">
        <title>De novo transcriptome assembly of four potential Pierce s Disease insect vectors from Arizona vineyards.</title>
        <authorList>
            <person name="Tassone E.E."/>
        </authorList>
    </citation>
    <scope>NUCLEOTIDE SEQUENCE</scope>
</reference>
<dbReference type="Pfam" id="PF17047">
    <property type="entry name" value="SMP_LBD"/>
    <property type="match status" value="1"/>
</dbReference>
<evidence type="ECO:0000256" key="1">
    <source>
        <dbReference type="ARBA" id="ARBA00022692"/>
    </source>
</evidence>
<organism evidence="5">
    <name type="scientific">Cuerna arida</name>
    <dbReference type="NCBI Taxonomy" id="1464854"/>
    <lineage>
        <taxon>Eukaryota</taxon>
        <taxon>Metazoa</taxon>
        <taxon>Ecdysozoa</taxon>
        <taxon>Arthropoda</taxon>
        <taxon>Hexapoda</taxon>
        <taxon>Insecta</taxon>
        <taxon>Pterygota</taxon>
        <taxon>Neoptera</taxon>
        <taxon>Paraneoptera</taxon>
        <taxon>Hemiptera</taxon>
        <taxon>Auchenorrhyncha</taxon>
        <taxon>Membracoidea</taxon>
        <taxon>Cicadellidae</taxon>
        <taxon>Cicadellinae</taxon>
        <taxon>Proconiini</taxon>
        <taxon>Cuerna</taxon>
    </lineage>
</organism>
<dbReference type="PROSITE" id="PS50004">
    <property type="entry name" value="C2"/>
    <property type="match status" value="2"/>
</dbReference>
<dbReference type="PANTHER" id="PTHR45761:SF1">
    <property type="entry name" value="EXTENDED SYNAPTOTAGMIN-LIKE PROTEIN 2, ISOFORM C"/>
    <property type="match status" value="1"/>
</dbReference>
<dbReference type="InterPro" id="IPR051634">
    <property type="entry name" value="Extended_Synaptotagmin"/>
</dbReference>
<evidence type="ECO:0000259" key="4">
    <source>
        <dbReference type="PROSITE" id="PS50004"/>
    </source>
</evidence>
<dbReference type="CDD" id="cd04050">
    <property type="entry name" value="C2B_Synaptotagmin-like"/>
    <property type="match status" value="1"/>
</dbReference>
<evidence type="ECO:0000256" key="3">
    <source>
        <dbReference type="SAM" id="MobiDB-lite"/>
    </source>
</evidence>
<feature type="non-terminal residue" evidence="5">
    <location>
        <position position="1"/>
    </location>
</feature>
<dbReference type="GO" id="GO:0008429">
    <property type="term" value="F:phosphatidylethanolamine binding"/>
    <property type="evidence" value="ECO:0007669"/>
    <property type="project" value="TreeGrafter"/>
</dbReference>
<dbReference type="Gene3D" id="2.60.40.150">
    <property type="entry name" value="C2 domain"/>
    <property type="match status" value="2"/>
</dbReference>
<feature type="region of interest" description="Disordered" evidence="3">
    <location>
        <begin position="415"/>
        <end position="435"/>
    </location>
</feature>
<dbReference type="GO" id="GO:0005544">
    <property type="term" value="F:calcium-dependent phospholipid binding"/>
    <property type="evidence" value="ECO:0007669"/>
    <property type="project" value="TreeGrafter"/>
</dbReference>
<feature type="domain" description="C2" evidence="4">
    <location>
        <begin position="254"/>
        <end position="375"/>
    </location>
</feature>
<protein>
    <recommendedName>
        <fullName evidence="4">C2 domain-containing protein</fullName>
    </recommendedName>
</protein>
<dbReference type="InterPro" id="IPR037749">
    <property type="entry name" value="Ext_Synaptotagmin_C2B"/>
</dbReference>
<gene>
    <name evidence="5" type="ORF">g.5432</name>
</gene>
<feature type="non-terminal residue" evidence="5">
    <location>
        <position position="499"/>
    </location>
</feature>
<dbReference type="CDD" id="cd21670">
    <property type="entry name" value="SMP_ESyt"/>
    <property type="match status" value="1"/>
</dbReference>
<name>A0A1B6H4Y7_9HEMI</name>
<dbReference type="GO" id="GO:0035091">
    <property type="term" value="F:phosphatidylinositol binding"/>
    <property type="evidence" value="ECO:0007669"/>
    <property type="project" value="TreeGrafter"/>
</dbReference>
<dbReference type="Pfam" id="PF00168">
    <property type="entry name" value="C2"/>
    <property type="match status" value="2"/>
</dbReference>
<keyword evidence="2" id="KW-1133">Transmembrane helix</keyword>
<keyword evidence="1" id="KW-0812">Transmembrane</keyword>
<dbReference type="SMART" id="SM00239">
    <property type="entry name" value="C2"/>
    <property type="match status" value="2"/>
</dbReference>
<accession>A0A1B6H4Y7</accession>
<keyword evidence="2" id="KW-0472">Membrane</keyword>
<dbReference type="InterPro" id="IPR000008">
    <property type="entry name" value="C2_dom"/>
</dbReference>
<feature type="domain" description="C2" evidence="4">
    <location>
        <begin position="104"/>
        <end position="232"/>
    </location>
</feature>